<feature type="transmembrane region" description="Helical" evidence="1">
    <location>
        <begin position="30"/>
        <end position="56"/>
    </location>
</feature>
<keyword evidence="1" id="KW-0812">Transmembrane</keyword>
<gene>
    <name evidence="2" type="ORF">C7C56_013480</name>
</gene>
<dbReference type="AlphaFoldDB" id="A0A2U2HK57"/>
<organism evidence="2 3">
    <name type="scientific">Massilia glaciei</name>
    <dbReference type="NCBI Taxonomy" id="1524097"/>
    <lineage>
        <taxon>Bacteria</taxon>
        <taxon>Pseudomonadati</taxon>
        <taxon>Pseudomonadota</taxon>
        <taxon>Betaproteobacteria</taxon>
        <taxon>Burkholderiales</taxon>
        <taxon>Oxalobacteraceae</taxon>
        <taxon>Telluria group</taxon>
        <taxon>Massilia</taxon>
    </lineage>
</organism>
<dbReference type="InterPro" id="IPR009937">
    <property type="entry name" value="Phage_holin_3_6"/>
</dbReference>
<protein>
    <recommendedName>
        <fullName evidence="4">Phage holin family protein</fullName>
    </recommendedName>
</protein>
<reference evidence="2 3" key="1">
    <citation type="submission" date="2018-04" db="EMBL/GenBank/DDBJ databases">
        <title>Massilia violaceinigra sp. nov., a novel purple-pigmented bacterium isolated from Tianshan glacier, Xinjiang, China.</title>
        <authorList>
            <person name="Wang H."/>
        </authorList>
    </citation>
    <scope>NUCLEOTIDE SEQUENCE [LARGE SCALE GENOMIC DNA]</scope>
    <source>
        <strain evidence="2 3">B448-2</strain>
    </source>
</reference>
<dbReference type="Proteomes" id="UP000241421">
    <property type="component" value="Unassembled WGS sequence"/>
</dbReference>
<evidence type="ECO:0000313" key="2">
    <source>
        <dbReference type="EMBL" id="PWF47898.1"/>
    </source>
</evidence>
<evidence type="ECO:0000256" key="1">
    <source>
        <dbReference type="SAM" id="Phobius"/>
    </source>
</evidence>
<feature type="transmembrane region" description="Helical" evidence="1">
    <location>
        <begin position="62"/>
        <end position="81"/>
    </location>
</feature>
<evidence type="ECO:0008006" key="4">
    <source>
        <dbReference type="Google" id="ProtNLM"/>
    </source>
</evidence>
<proteinExistence type="predicted"/>
<name>A0A2U2HK57_9BURK</name>
<dbReference type="EMBL" id="PXWF02000223">
    <property type="protein sequence ID" value="PWF47898.1"/>
    <property type="molecule type" value="Genomic_DNA"/>
</dbReference>
<sequence length="117" mass="12918">MASTFTDILRTRVELAALELEEESRRLIGYLLLALASMFLLGLATIFLAFFVIAIFWDTHRLAAVLSLAGLFTVAGVALGLKVRNSFATKPKLLGDTLAEFGKDINFIKMARQSDEH</sequence>
<keyword evidence="1" id="KW-0472">Membrane</keyword>
<comment type="caution">
    <text evidence="2">The sequence shown here is derived from an EMBL/GenBank/DDBJ whole genome shotgun (WGS) entry which is preliminary data.</text>
</comment>
<dbReference type="OrthoDB" id="8704032at2"/>
<accession>A0A2U2HK57</accession>
<evidence type="ECO:0000313" key="3">
    <source>
        <dbReference type="Proteomes" id="UP000241421"/>
    </source>
</evidence>
<keyword evidence="3" id="KW-1185">Reference proteome</keyword>
<dbReference type="Pfam" id="PF07332">
    <property type="entry name" value="Phage_holin_3_6"/>
    <property type="match status" value="1"/>
</dbReference>
<keyword evidence="1" id="KW-1133">Transmembrane helix</keyword>